<dbReference type="EMBL" id="JAWRVI010000075">
    <property type="protein sequence ID" value="KAK4081374.1"/>
    <property type="molecule type" value="Genomic_DNA"/>
</dbReference>
<keyword evidence="3" id="KW-1185">Reference proteome</keyword>
<sequence length="110" mass="12200">MGEMDGRRRRADTTKGGGPATASSATRFCAPTETGYTPPCQSAKRQKRCPRKRRWRDPRSFPPAVGHIYSGDPAAWRTSHLLAFREAPAPRAGCEAPWARLVRTKSVPKH</sequence>
<evidence type="ECO:0000313" key="3">
    <source>
        <dbReference type="Proteomes" id="UP001287286"/>
    </source>
</evidence>
<feature type="region of interest" description="Disordered" evidence="1">
    <location>
        <begin position="1"/>
        <end position="66"/>
    </location>
</feature>
<comment type="caution">
    <text evidence="2">The sequence shown here is derived from an EMBL/GenBank/DDBJ whole genome shotgun (WGS) entry which is preliminary data.</text>
</comment>
<accession>A0ABR0BJ97</accession>
<gene>
    <name evidence="2" type="ORF">Purlil1_11716</name>
</gene>
<evidence type="ECO:0000313" key="2">
    <source>
        <dbReference type="EMBL" id="KAK4081374.1"/>
    </source>
</evidence>
<proteinExistence type="predicted"/>
<organism evidence="2 3">
    <name type="scientific">Purpureocillium lilacinum</name>
    <name type="common">Paecilomyces lilacinus</name>
    <dbReference type="NCBI Taxonomy" id="33203"/>
    <lineage>
        <taxon>Eukaryota</taxon>
        <taxon>Fungi</taxon>
        <taxon>Dikarya</taxon>
        <taxon>Ascomycota</taxon>
        <taxon>Pezizomycotina</taxon>
        <taxon>Sordariomycetes</taxon>
        <taxon>Hypocreomycetidae</taxon>
        <taxon>Hypocreales</taxon>
        <taxon>Ophiocordycipitaceae</taxon>
        <taxon>Purpureocillium</taxon>
    </lineage>
</organism>
<reference evidence="2 3" key="1">
    <citation type="journal article" date="2024" name="Microbiol. Resour. Announc.">
        <title>Genome annotations for the ascomycete fungi Trichoderma harzianum, Trichoderma aggressivum, and Purpureocillium lilacinum.</title>
        <authorList>
            <person name="Beijen E.P.W."/>
            <person name="Ohm R.A."/>
        </authorList>
    </citation>
    <scope>NUCLEOTIDE SEQUENCE [LARGE SCALE GENOMIC DNA]</scope>
    <source>
        <strain evidence="2 3">CBS 150709</strain>
    </source>
</reference>
<name>A0ABR0BJ97_PURLI</name>
<protein>
    <submittedName>
        <fullName evidence="2">Uncharacterized protein</fullName>
    </submittedName>
</protein>
<dbReference type="Proteomes" id="UP001287286">
    <property type="component" value="Unassembled WGS sequence"/>
</dbReference>
<feature type="compositionally biased region" description="Basic residues" evidence="1">
    <location>
        <begin position="44"/>
        <end position="56"/>
    </location>
</feature>
<evidence type="ECO:0000256" key="1">
    <source>
        <dbReference type="SAM" id="MobiDB-lite"/>
    </source>
</evidence>